<feature type="compositionally biased region" description="Basic and acidic residues" evidence="1">
    <location>
        <begin position="31"/>
        <end position="40"/>
    </location>
</feature>
<dbReference type="Proteomes" id="UP001372834">
    <property type="component" value="Unassembled WGS sequence"/>
</dbReference>
<protein>
    <submittedName>
        <fullName evidence="3">Uncharacterized protein</fullName>
    </submittedName>
</protein>
<keyword evidence="2" id="KW-0812">Transmembrane</keyword>
<reference evidence="3 4" key="1">
    <citation type="submission" date="2023-10" db="EMBL/GenBank/DDBJ databases">
        <title>Genomes of two closely related lineages of the louse Polyplax serrata with different host specificities.</title>
        <authorList>
            <person name="Martinu J."/>
            <person name="Tarabai H."/>
            <person name="Stefka J."/>
            <person name="Hypsa V."/>
        </authorList>
    </citation>
    <scope>NUCLEOTIDE SEQUENCE [LARGE SCALE GENOMIC DNA]</scope>
    <source>
        <strain evidence="3">HR10_N</strain>
    </source>
</reference>
<organism evidence="3 4">
    <name type="scientific">Polyplax serrata</name>
    <name type="common">Common mouse louse</name>
    <dbReference type="NCBI Taxonomy" id="468196"/>
    <lineage>
        <taxon>Eukaryota</taxon>
        <taxon>Metazoa</taxon>
        <taxon>Ecdysozoa</taxon>
        <taxon>Arthropoda</taxon>
        <taxon>Hexapoda</taxon>
        <taxon>Insecta</taxon>
        <taxon>Pterygota</taxon>
        <taxon>Neoptera</taxon>
        <taxon>Paraneoptera</taxon>
        <taxon>Psocodea</taxon>
        <taxon>Troctomorpha</taxon>
        <taxon>Phthiraptera</taxon>
        <taxon>Anoplura</taxon>
        <taxon>Polyplacidae</taxon>
        <taxon>Polyplax</taxon>
    </lineage>
</organism>
<comment type="caution">
    <text evidence="3">The sequence shown here is derived from an EMBL/GenBank/DDBJ whole genome shotgun (WGS) entry which is preliminary data.</text>
</comment>
<dbReference type="InterPro" id="IPR029201">
    <property type="entry name" value="Jiraiya"/>
</dbReference>
<sequence>MLKHISMGNGLSGGTSGDRTNHSVDSYSSERNLERGHPDRSFLERSQNLNHLDRSSHMVCSSGPYIINGHIPMSEGMGQSRMPNGHISTTQSSTQPLNVSVQRISHSHALSTLSTSKHSLGGGTSSSVSPVAGIAVIPQQPTATVKVANGGLNISRLTNTSLSRSPNGSILLPSSITRLISKNKEARVKEMLTSLGLLCLVSLLFALLSLIFLLKITPVSLGEVKDFLRTEQLTIISPEEYVIVYEITLALCSLTLSLNLCCLLVCAVQFLFAVKLVKTSENGERTNKYLQKSNTTRICAVGGFFISIPVFLTGIILYTFIQFHSTPAIITSSFIGAGIVFCGCAMVHNVFIWQMEKTNAVRALARESQLGRVGAASGANSTRTTPEEFVAVGQFGKVKDHSIHSSGIPQATMDLSVVAHELSTLV</sequence>
<feature type="transmembrane region" description="Helical" evidence="2">
    <location>
        <begin position="247"/>
        <end position="277"/>
    </location>
</feature>
<evidence type="ECO:0000256" key="2">
    <source>
        <dbReference type="SAM" id="Phobius"/>
    </source>
</evidence>
<dbReference type="AlphaFoldDB" id="A0AAN8SCW7"/>
<dbReference type="PANTHER" id="PTHR39947">
    <property type="entry name" value="IP19862P"/>
    <property type="match status" value="1"/>
</dbReference>
<dbReference type="Pfam" id="PF15038">
    <property type="entry name" value="Jiraiya"/>
    <property type="match status" value="1"/>
</dbReference>
<keyword evidence="2" id="KW-1133">Transmembrane helix</keyword>
<feature type="transmembrane region" description="Helical" evidence="2">
    <location>
        <begin position="192"/>
        <end position="214"/>
    </location>
</feature>
<name>A0AAN8SCW7_POLSC</name>
<feature type="transmembrane region" description="Helical" evidence="2">
    <location>
        <begin position="298"/>
        <end position="321"/>
    </location>
</feature>
<feature type="region of interest" description="Disordered" evidence="1">
    <location>
        <begin position="1"/>
        <end position="40"/>
    </location>
</feature>
<feature type="transmembrane region" description="Helical" evidence="2">
    <location>
        <begin position="327"/>
        <end position="352"/>
    </location>
</feature>
<keyword evidence="2" id="KW-0472">Membrane</keyword>
<gene>
    <name evidence="3" type="ORF">RUM43_000092</name>
</gene>
<dbReference type="PANTHER" id="PTHR39947:SF1">
    <property type="entry name" value="IP19862P"/>
    <property type="match status" value="1"/>
</dbReference>
<evidence type="ECO:0000313" key="3">
    <source>
        <dbReference type="EMBL" id="KAK6643829.1"/>
    </source>
</evidence>
<dbReference type="EMBL" id="JAWJWE010000001">
    <property type="protein sequence ID" value="KAK6643829.1"/>
    <property type="molecule type" value="Genomic_DNA"/>
</dbReference>
<accession>A0AAN8SCW7</accession>
<evidence type="ECO:0000313" key="4">
    <source>
        <dbReference type="Proteomes" id="UP001372834"/>
    </source>
</evidence>
<evidence type="ECO:0000256" key="1">
    <source>
        <dbReference type="SAM" id="MobiDB-lite"/>
    </source>
</evidence>
<proteinExistence type="predicted"/>